<proteinExistence type="predicted"/>
<protein>
    <submittedName>
        <fullName evidence="2">Uncharacterized protein</fullName>
    </submittedName>
</protein>
<evidence type="ECO:0000313" key="2">
    <source>
        <dbReference type="EMBL" id="CAH9084709.1"/>
    </source>
</evidence>
<accession>A0A9P1E7Q8</accession>
<evidence type="ECO:0000256" key="1">
    <source>
        <dbReference type="SAM" id="MobiDB-lite"/>
    </source>
</evidence>
<dbReference type="Proteomes" id="UP001152484">
    <property type="component" value="Unassembled WGS sequence"/>
</dbReference>
<gene>
    <name evidence="2" type="ORF">CEURO_LOCUS9131</name>
</gene>
<dbReference type="AlphaFoldDB" id="A0A9P1E7Q8"/>
<feature type="compositionally biased region" description="Polar residues" evidence="1">
    <location>
        <begin position="61"/>
        <end position="89"/>
    </location>
</feature>
<keyword evidence="3" id="KW-1185">Reference proteome</keyword>
<comment type="caution">
    <text evidence="2">The sequence shown here is derived from an EMBL/GenBank/DDBJ whole genome shotgun (WGS) entry which is preliminary data.</text>
</comment>
<name>A0A9P1E7Q8_CUSEU</name>
<reference evidence="2" key="1">
    <citation type="submission" date="2022-07" db="EMBL/GenBank/DDBJ databases">
        <authorList>
            <person name="Macas J."/>
            <person name="Novak P."/>
            <person name="Neumann P."/>
        </authorList>
    </citation>
    <scope>NUCLEOTIDE SEQUENCE</scope>
</reference>
<organism evidence="2 3">
    <name type="scientific">Cuscuta europaea</name>
    <name type="common">European dodder</name>
    <dbReference type="NCBI Taxonomy" id="41803"/>
    <lineage>
        <taxon>Eukaryota</taxon>
        <taxon>Viridiplantae</taxon>
        <taxon>Streptophyta</taxon>
        <taxon>Embryophyta</taxon>
        <taxon>Tracheophyta</taxon>
        <taxon>Spermatophyta</taxon>
        <taxon>Magnoliopsida</taxon>
        <taxon>eudicotyledons</taxon>
        <taxon>Gunneridae</taxon>
        <taxon>Pentapetalae</taxon>
        <taxon>asterids</taxon>
        <taxon>lamiids</taxon>
        <taxon>Solanales</taxon>
        <taxon>Convolvulaceae</taxon>
        <taxon>Cuscuteae</taxon>
        <taxon>Cuscuta</taxon>
        <taxon>Cuscuta subgen. Cuscuta</taxon>
    </lineage>
</organism>
<sequence length="118" mass="12497">MGQQSHQRKLVQENSSKAQLHAHPVQDPLHSPASPPLPALRMSKLSISRPVGSNGPKPCTNPAQQPKRTTATLSHLSQFQNDRTTSGQTADWPMNGQLSVQPTPAPPPSTPPGTGTTG</sequence>
<dbReference type="EMBL" id="CAMAPE010000017">
    <property type="protein sequence ID" value="CAH9084709.1"/>
    <property type="molecule type" value="Genomic_DNA"/>
</dbReference>
<feature type="region of interest" description="Disordered" evidence="1">
    <location>
        <begin position="1"/>
        <end position="118"/>
    </location>
</feature>
<evidence type="ECO:0000313" key="3">
    <source>
        <dbReference type="Proteomes" id="UP001152484"/>
    </source>
</evidence>